<dbReference type="EMBL" id="FNAB01000012">
    <property type="protein sequence ID" value="SDE20353.1"/>
    <property type="molecule type" value="Genomic_DNA"/>
</dbReference>
<protein>
    <submittedName>
        <fullName evidence="1">Uncharacterized protein</fullName>
    </submittedName>
</protein>
<dbReference type="Proteomes" id="UP000199417">
    <property type="component" value="Unassembled WGS sequence"/>
</dbReference>
<organism evidence="1 2">
    <name type="scientific">Rhodococcus tukisamuensis</name>
    <dbReference type="NCBI Taxonomy" id="168276"/>
    <lineage>
        <taxon>Bacteria</taxon>
        <taxon>Bacillati</taxon>
        <taxon>Actinomycetota</taxon>
        <taxon>Actinomycetes</taxon>
        <taxon>Mycobacteriales</taxon>
        <taxon>Nocardiaceae</taxon>
        <taxon>Rhodococcus</taxon>
    </lineage>
</organism>
<dbReference type="STRING" id="168276.SAMN05444580_1126"/>
<evidence type="ECO:0000313" key="2">
    <source>
        <dbReference type="Proteomes" id="UP000199417"/>
    </source>
</evidence>
<name>A0A1G7AZY4_9NOCA</name>
<gene>
    <name evidence="1" type="ORF">SAMN05444580_1126</name>
</gene>
<accession>A0A1G7AZY4</accession>
<keyword evidence="2" id="KW-1185">Reference proteome</keyword>
<dbReference type="AlphaFoldDB" id="A0A1G7AZY4"/>
<reference evidence="1 2" key="1">
    <citation type="submission" date="2016-10" db="EMBL/GenBank/DDBJ databases">
        <authorList>
            <person name="de Groot N.N."/>
        </authorList>
    </citation>
    <scope>NUCLEOTIDE SEQUENCE [LARGE SCALE GENOMIC DNA]</scope>
    <source>
        <strain evidence="1 2">JCM 11308</strain>
    </source>
</reference>
<evidence type="ECO:0000313" key="1">
    <source>
        <dbReference type="EMBL" id="SDE20353.1"/>
    </source>
</evidence>
<sequence length="83" mass="9173">MTFAQRLVALLESGRRESTYKLAVVLALIDVCVESSQAADGALHVPVQELAHRVVSYYWPQVRPYHEHGRLAQLKGSGSSIPD</sequence>
<proteinExistence type="predicted"/>